<dbReference type="SMART" id="SM00895">
    <property type="entry name" value="FCD"/>
    <property type="match status" value="1"/>
</dbReference>
<dbReference type="GO" id="GO:0003677">
    <property type="term" value="F:DNA binding"/>
    <property type="evidence" value="ECO:0007669"/>
    <property type="project" value="UniProtKB-KW"/>
</dbReference>
<dbReference type="EMBL" id="VSSQ01073113">
    <property type="protein sequence ID" value="MPN24302.1"/>
    <property type="molecule type" value="Genomic_DNA"/>
</dbReference>
<accession>A0A645GE61</accession>
<name>A0A645GE61_9ZZZZ</name>
<dbReference type="PROSITE" id="PS50949">
    <property type="entry name" value="HTH_GNTR"/>
    <property type="match status" value="1"/>
</dbReference>
<feature type="domain" description="HTH gntR-type" evidence="4">
    <location>
        <begin position="6"/>
        <end position="73"/>
    </location>
</feature>
<dbReference type="Gene3D" id="1.10.10.10">
    <property type="entry name" value="Winged helix-like DNA-binding domain superfamily/Winged helix DNA-binding domain"/>
    <property type="match status" value="1"/>
</dbReference>
<proteinExistence type="predicted"/>
<dbReference type="GO" id="GO:0003700">
    <property type="term" value="F:DNA-binding transcription factor activity"/>
    <property type="evidence" value="ECO:0007669"/>
    <property type="project" value="InterPro"/>
</dbReference>
<dbReference type="SUPFAM" id="SSF48008">
    <property type="entry name" value="GntR ligand-binding domain-like"/>
    <property type="match status" value="1"/>
</dbReference>
<sequence length="224" mass="26308">MAKNNNQIPNRVYEALKAEILSMRLEPGYSISEIETSKRFNVSRTPVRDAFRRLESDGLIEVNPHIGTFVSLIDLETISDIMYMREKIEIGIVEDLATIITQAQIFRLKVILVKQKELLSRESDDKELSLEFINLDNDFHRMIFELAGKEGVWEMLNQLQNHYLRFRVFIDLNDKKRLSKLLDAHETILECIIQKDMTKIKDLYQHHLYDGVQDSTTKIFEYAK</sequence>
<comment type="caution">
    <text evidence="5">The sequence shown here is derived from an EMBL/GenBank/DDBJ whole genome shotgun (WGS) entry which is preliminary data.</text>
</comment>
<evidence type="ECO:0000313" key="5">
    <source>
        <dbReference type="EMBL" id="MPN24302.1"/>
    </source>
</evidence>
<evidence type="ECO:0000256" key="2">
    <source>
        <dbReference type="ARBA" id="ARBA00023125"/>
    </source>
</evidence>
<evidence type="ECO:0000256" key="3">
    <source>
        <dbReference type="ARBA" id="ARBA00023163"/>
    </source>
</evidence>
<dbReference type="CDD" id="cd07377">
    <property type="entry name" value="WHTH_GntR"/>
    <property type="match status" value="1"/>
</dbReference>
<dbReference type="Pfam" id="PF07729">
    <property type="entry name" value="FCD"/>
    <property type="match status" value="1"/>
</dbReference>
<evidence type="ECO:0000256" key="1">
    <source>
        <dbReference type="ARBA" id="ARBA00023015"/>
    </source>
</evidence>
<reference evidence="5" key="1">
    <citation type="submission" date="2019-08" db="EMBL/GenBank/DDBJ databases">
        <authorList>
            <person name="Kucharzyk K."/>
            <person name="Murdoch R.W."/>
            <person name="Higgins S."/>
            <person name="Loffler F."/>
        </authorList>
    </citation>
    <scope>NUCLEOTIDE SEQUENCE</scope>
</reference>
<dbReference type="InterPro" id="IPR008920">
    <property type="entry name" value="TF_FadR/GntR_C"/>
</dbReference>
<gene>
    <name evidence="5" type="primary">rspR_42</name>
    <name evidence="5" type="ORF">SDC9_171698</name>
</gene>
<evidence type="ECO:0000259" key="4">
    <source>
        <dbReference type="PROSITE" id="PS50949"/>
    </source>
</evidence>
<dbReference type="PANTHER" id="PTHR43537">
    <property type="entry name" value="TRANSCRIPTIONAL REGULATOR, GNTR FAMILY"/>
    <property type="match status" value="1"/>
</dbReference>
<keyword evidence="3" id="KW-0804">Transcription</keyword>
<dbReference type="InterPro" id="IPR036390">
    <property type="entry name" value="WH_DNA-bd_sf"/>
</dbReference>
<dbReference type="Gene3D" id="1.20.120.530">
    <property type="entry name" value="GntR ligand-binding domain-like"/>
    <property type="match status" value="1"/>
</dbReference>
<dbReference type="Pfam" id="PF00392">
    <property type="entry name" value="GntR"/>
    <property type="match status" value="1"/>
</dbReference>
<dbReference type="InterPro" id="IPR036388">
    <property type="entry name" value="WH-like_DNA-bd_sf"/>
</dbReference>
<keyword evidence="2" id="KW-0238">DNA-binding</keyword>
<protein>
    <submittedName>
        <fullName evidence="5">HTH-type transcriptional repressor RspR</fullName>
    </submittedName>
</protein>
<keyword evidence="1" id="KW-0805">Transcription regulation</keyword>
<dbReference type="PANTHER" id="PTHR43537:SF51">
    <property type="entry name" value="HTH-TYPE TRANSCRIPTIONAL REGULATOR LGOR-RELATED"/>
    <property type="match status" value="1"/>
</dbReference>
<dbReference type="InterPro" id="IPR000524">
    <property type="entry name" value="Tscrpt_reg_HTH_GntR"/>
</dbReference>
<dbReference type="AlphaFoldDB" id="A0A645GE61"/>
<dbReference type="SMART" id="SM00345">
    <property type="entry name" value="HTH_GNTR"/>
    <property type="match status" value="1"/>
</dbReference>
<dbReference type="SUPFAM" id="SSF46785">
    <property type="entry name" value="Winged helix' DNA-binding domain"/>
    <property type="match status" value="1"/>
</dbReference>
<dbReference type="PRINTS" id="PR00035">
    <property type="entry name" value="HTHGNTR"/>
</dbReference>
<dbReference type="InterPro" id="IPR011711">
    <property type="entry name" value="GntR_C"/>
</dbReference>
<organism evidence="5">
    <name type="scientific">bioreactor metagenome</name>
    <dbReference type="NCBI Taxonomy" id="1076179"/>
    <lineage>
        <taxon>unclassified sequences</taxon>
        <taxon>metagenomes</taxon>
        <taxon>ecological metagenomes</taxon>
    </lineage>
</organism>